<dbReference type="InterPro" id="IPR024240">
    <property type="entry name" value="NAGLU_N"/>
</dbReference>
<gene>
    <name evidence="6" type="ORF">ERS852494_00087</name>
    <name evidence="7" type="ORF">F2Y31_00775</name>
</gene>
<dbReference type="PANTHER" id="PTHR12872">
    <property type="entry name" value="ALPHA-N-ACETYLGLUCOSAMINIDASE"/>
    <property type="match status" value="1"/>
</dbReference>
<dbReference type="InterPro" id="IPR024732">
    <property type="entry name" value="NAGLU_C"/>
</dbReference>
<accession>A0A174FPA4</accession>
<reference evidence="7 9" key="2">
    <citation type="journal article" date="2019" name="Nat. Med.">
        <title>A library of human gut bacterial isolates paired with longitudinal multiomics data enables mechanistic microbiome research.</title>
        <authorList>
            <person name="Poyet M."/>
            <person name="Groussin M."/>
            <person name="Gibbons S.M."/>
            <person name="Avila-Pacheco J."/>
            <person name="Jiang X."/>
            <person name="Kearney S.M."/>
            <person name="Perrotta A.R."/>
            <person name="Berdy B."/>
            <person name="Zhao S."/>
            <person name="Lieberman T.D."/>
            <person name="Swanson P.K."/>
            <person name="Smith M."/>
            <person name="Roesemann S."/>
            <person name="Alexander J.E."/>
            <person name="Rich S.A."/>
            <person name="Livny J."/>
            <person name="Vlamakis H."/>
            <person name="Clish C."/>
            <person name="Bullock K."/>
            <person name="Deik A."/>
            <person name="Scott J."/>
            <person name="Pierce K.A."/>
            <person name="Xavier R.J."/>
            <person name="Alm E.J."/>
        </authorList>
    </citation>
    <scope>NUCLEOTIDE SEQUENCE [LARGE SCALE GENOMIC DNA]</scope>
    <source>
        <strain evidence="7 9">BIOML-A19</strain>
    </source>
</reference>
<evidence type="ECO:0000256" key="1">
    <source>
        <dbReference type="ARBA" id="ARBA00022801"/>
    </source>
</evidence>
<dbReference type="Pfam" id="PF05089">
    <property type="entry name" value="NAGLU"/>
    <property type="match status" value="1"/>
</dbReference>
<dbReference type="InterPro" id="IPR007781">
    <property type="entry name" value="NAGLU"/>
</dbReference>
<keyword evidence="1 6" id="KW-0378">Hydrolase</keyword>
<feature type="chain" id="PRO_5041863189" evidence="2">
    <location>
        <begin position="23"/>
        <end position="735"/>
    </location>
</feature>
<name>A0A174FPA4_9BACE</name>
<evidence type="ECO:0000313" key="8">
    <source>
        <dbReference type="Proteomes" id="UP000095657"/>
    </source>
</evidence>
<dbReference type="PANTHER" id="PTHR12872:SF1">
    <property type="entry name" value="ALPHA-N-ACETYLGLUCOSAMINIDASE"/>
    <property type="match status" value="1"/>
</dbReference>
<feature type="domain" description="Alpha-N-acetylglucosaminidase tim-barrel" evidence="3">
    <location>
        <begin position="121"/>
        <end position="454"/>
    </location>
</feature>
<proteinExistence type="predicted"/>
<dbReference type="Gene3D" id="3.30.379.10">
    <property type="entry name" value="Chitobiase/beta-hexosaminidase domain 2-like"/>
    <property type="match status" value="1"/>
</dbReference>
<dbReference type="Pfam" id="PF12972">
    <property type="entry name" value="NAGLU_C"/>
    <property type="match status" value="1"/>
</dbReference>
<evidence type="ECO:0000259" key="3">
    <source>
        <dbReference type="Pfam" id="PF05089"/>
    </source>
</evidence>
<keyword evidence="6" id="KW-0326">Glycosidase</keyword>
<dbReference type="Pfam" id="PF12971">
    <property type="entry name" value="NAGLU_N"/>
    <property type="match status" value="1"/>
</dbReference>
<dbReference type="EMBL" id="CZAI01000001">
    <property type="protein sequence ID" value="CUO52092.1"/>
    <property type="molecule type" value="Genomic_DNA"/>
</dbReference>
<evidence type="ECO:0000313" key="6">
    <source>
        <dbReference type="EMBL" id="CUO52092.1"/>
    </source>
</evidence>
<sequence>MKYMKKLSLFILACICTLGSYADDVAVFNALVNRLLPDYSSQITGKKLPEGKNDYFQLSSVGDKIEIAGNNANSMAVGLNYYLKYYCNTNVSWFVDDHLDMPATLPAVDKKVTVDARCKDRFFLNYCTFGYTMPWWQWEDWEHFIDWMALNGINLPLAITGQESIWLKVWTKLGLSESEVRNYFTGPAHLPWHRMLNIDYWQGNLPMSWLDGQEELQKKIVARERELNMKPVLPAFAGHVPQELKRIYPDAKITKLGAWAGYSDQYACSFLDPMDPLFTKIQKMFLEEQNSIYGTDHIYGIDLFNELEAPSYEPSYLRRVSRQVYQSLEKADKKAVWLQMTWLFWNEKKDWTNERIKAYITAFPSKKSLLLDYYCERHEVWQQTDKYFGVPYIWCYLGNFGGNTVLVGNLYDINKRLENTFANGGKNFEGLGSTLEGFDCNPFVYNYVFEKAWDMDIHKDVPRWTEELAVRRIGKDNAKGKAAWKLLIDSIYADPSRPGQCAMLSIRPTFGKFKTYYANPRFRYSNKTLLTILGLMLEADGKGASYSFDVVNVTRQLLGNYFWAVFKDYEKAYQKGDFKTMKAKEQLMLGILSDMDRVLSTQSAFLMGKWISDARKLGANEKEKLYFEQNARNLLTTWGEKASLLNDYASRSWSGLISTFYAERWKMFFAAVDRAVLAGQNFDDAKYEDYKKDVTEYEERWWKDCIGTFPEQPVGNSVIISKELYDKYKPLIEEM</sequence>
<reference evidence="6 8" key="1">
    <citation type="submission" date="2015-09" db="EMBL/GenBank/DDBJ databases">
        <authorList>
            <consortium name="Pathogen Informatics"/>
        </authorList>
    </citation>
    <scope>NUCLEOTIDE SEQUENCE [LARGE SCALE GENOMIC DNA]</scope>
    <source>
        <strain evidence="6 8">2789STDY5834880</strain>
    </source>
</reference>
<dbReference type="Gene3D" id="3.20.20.80">
    <property type="entry name" value="Glycosidases"/>
    <property type="match status" value="1"/>
</dbReference>
<organism evidence="6 8">
    <name type="scientific">Bacteroides caccae</name>
    <dbReference type="NCBI Taxonomy" id="47678"/>
    <lineage>
        <taxon>Bacteria</taxon>
        <taxon>Pseudomonadati</taxon>
        <taxon>Bacteroidota</taxon>
        <taxon>Bacteroidia</taxon>
        <taxon>Bacteroidales</taxon>
        <taxon>Bacteroidaceae</taxon>
        <taxon>Bacteroides</taxon>
    </lineage>
</organism>
<evidence type="ECO:0000259" key="4">
    <source>
        <dbReference type="Pfam" id="PF12971"/>
    </source>
</evidence>
<dbReference type="InterPro" id="IPR024733">
    <property type="entry name" value="NAGLU_tim-barrel"/>
</dbReference>
<feature type="signal peptide" evidence="2">
    <location>
        <begin position="1"/>
        <end position="22"/>
    </location>
</feature>
<dbReference type="EC" id="3.2.1.50" evidence="6"/>
<evidence type="ECO:0000256" key="2">
    <source>
        <dbReference type="SAM" id="SignalP"/>
    </source>
</evidence>
<keyword evidence="2" id="KW-0732">Signal</keyword>
<dbReference type="InterPro" id="IPR029018">
    <property type="entry name" value="Hex-like_dom2"/>
</dbReference>
<evidence type="ECO:0000259" key="5">
    <source>
        <dbReference type="Pfam" id="PF12972"/>
    </source>
</evidence>
<protein>
    <submittedName>
        <fullName evidence="6 7">Alpha-N-acetylglucosaminidase</fullName>
        <ecNumber evidence="6">3.2.1.50</ecNumber>
    </submittedName>
</protein>
<dbReference type="Gene3D" id="1.20.120.670">
    <property type="entry name" value="N-acetyl-b-d-glucoasminidase"/>
    <property type="match status" value="1"/>
</dbReference>
<dbReference type="STRING" id="47678.ERS852494_00087"/>
<dbReference type="EMBL" id="VVYD01000001">
    <property type="protein sequence ID" value="KAA5503819.1"/>
    <property type="molecule type" value="Genomic_DNA"/>
</dbReference>
<dbReference type="Proteomes" id="UP000095657">
    <property type="component" value="Unassembled WGS sequence"/>
</dbReference>
<dbReference type="Proteomes" id="UP000368418">
    <property type="component" value="Unassembled WGS sequence"/>
</dbReference>
<dbReference type="GO" id="GO:0005975">
    <property type="term" value="P:carbohydrate metabolic process"/>
    <property type="evidence" value="ECO:0007669"/>
    <property type="project" value="UniProtKB-ARBA"/>
</dbReference>
<feature type="domain" description="Alpha-N-acetylglucosaminidase C-terminal" evidence="5">
    <location>
        <begin position="464"/>
        <end position="727"/>
    </location>
</feature>
<dbReference type="GO" id="GO:0004561">
    <property type="term" value="F:alpha-N-acetylglucosaminidase activity"/>
    <property type="evidence" value="ECO:0007669"/>
    <property type="project" value="UniProtKB-EC"/>
</dbReference>
<feature type="domain" description="Alpha-N-acetylglucosaminidase N-terminal" evidence="4">
    <location>
        <begin position="29"/>
        <end position="107"/>
    </location>
</feature>
<evidence type="ECO:0000313" key="7">
    <source>
        <dbReference type="EMBL" id="KAA5503819.1"/>
    </source>
</evidence>
<dbReference type="AlphaFoldDB" id="A0A174FPA4"/>
<evidence type="ECO:0000313" key="9">
    <source>
        <dbReference type="Proteomes" id="UP000368418"/>
    </source>
</evidence>